<reference evidence="3" key="2">
    <citation type="journal article" date="2016" name="Sci. Rep.">
        <title>Dictyocaulus viviparus genome, variome and transcriptome elucidate lungworm biology and support future intervention.</title>
        <authorList>
            <person name="McNulty S.N."/>
            <person name="Strube C."/>
            <person name="Rosa B.A."/>
            <person name="Martin J.C."/>
            <person name="Tyagi R."/>
            <person name="Choi Y.J."/>
            <person name="Wang Q."/>
            <person name="Hallsworth Pepin K."/>
            <person name="Zhang X."/>
            <person name="Ozersky P."/>
            <person name="Wilson R.K."/>
            <person name="Sternberg P.W."/>
            <person name="Gasser R.B."/>
            <person name="Mitreva M."/>
        </authorList>
    </citation>
    <scope>NUCLEOTIDE SEQUENCE [LARGE SCALE GENOMIC DNA]</scope>
    <source>
        <strain evidence="3">HannoverDv2000</strain>
    </source>
</reference>
<dbReference type="Proteomes" id="UP000053766">
    <property type="component" value="Unassembled WGS sequence"/>
</dbReference>
<reference evidence="2 3" key="1">
    <citation type="submission" date="2013-11" db="EMBL/GenBank/DDBJ databases">
        <title>Draft genome of the bovine lungworm Dictyocaulus viviparus.</title>
        <authorList>
            <person name="Mitreva M."/>
        </authorList>
    </citation>
    <scope>NUCLEOTIDE SEQUENCE [LARGE SCALE GENOMIC DNA]</scope>
    <source>
        <strain evidence="2 3">HannoverDv2000</strain>
    </source>
</reference>
<comment type="similarity">
    <text evidence="1">Belongs to the BCP1 family.</text>
</comment>
<dbReference type="OrthoDB" id="27543at2759"/>
<dbReference type="PANTHER" id="PTHR13261:SF0">
    <property type="entry name" value="BRCA2 AND CDKN1A-INTERACTING PROTEIN"/>
    <property type="match status" value="1"/>
</dbReference>
<evidence type="ECO:0000313" key="3">
    <source>
        <dbReference type="Proteomes" id="UP000053766"/>
    </source>
</evidence>
<accession>A0A0D8Y2X8</accession>
<dbReference type="AlphaFoldDB" id="A0A0D8Y2X8"/>
<evidence type="ECO:0000256" key="1">
    <source>
        <dbReference type="ARBA" id="ARBA00006781"/>
    </source>
</evidence>
<sequence>METGDRDGIVNMLTQVFLRADINLEAFADLIIAQSPFGMVIGPAEDQSDEDDANVVYGLLTVVPLSNDLDNPSKLSKELLDFLEKKSQKFALKEFRNAFDIAKTERTGLFINERMLNFPHQIVKPSFSSIRSDLAQLDKPYQKIVYVHKLRIAKQDAEVNVIKNEQTKSKKKMGKAEKKRLAISCLSNADIVFDNVEDEVLYKTDEGEAHFYDIPVHSEVDSSSKFHILIKDGKSYMPYRRVVIMNMKRFNAFLEQVINGDLQA</sequence>
<dbReference type="GO" id="GO:0005634">
    <property type="term" value="C:nucleus"/>
    <property type="evidence" value="ECO:0007669"/>
    <property type="project" value="TreeGrafter"/>
</dbReference>
<keyword evidence="3" id="KW-1185">Reference proteome</keyword>
<dbReference type="EMBL" id="KN716203">
    <property type="protein sequence ID" value="KJH50532.1"/>
    <property type="molecule type" value="Genomic_DNA"/>
</dbReference>
<dbReference type="STRING" id="29172.A0A0D8Y2X8"/>
<gene>
    <name evidence="2" type="ORF">DICVIV_03297</name>
</gene>
<dbReference type="Pfam" id="PF13862">
    <property type="entry name" value="BCCIP"/>
    <property type="match status" value="1"/>
</dbReference>
<proteinExistence type="inferred from homology"/>
<protein>
    <submittedName>
        <fullName evidence="2">Uncharacterized protein</fullName>
    </submittedName>
</protein>
<name>A0A0D8Y2X8_DICVI</name>
<organism evidence="2 3">
    <name type="scientific">Dictyocaulus viviparus</name>
    <name type="common">Bovine lungworm</name>
    <dbReference type="NCBI Taxonomy" id="29172"/>
    <lineage>
        <taxon>Eukaryota</taxon>
        <taxon>Metazoa</taxon>
        <taxon>Ecdysozoa</taxon>
        <taxon>Nematoda</taxon>
        <taxon>Chromadorea</taxon>
        <taxon>Rhabditida</taxon>
        <taxon>Rhabditina</taxon>
        <taxon>Rhabditomorpha</taxon>
        <taxon>Strongyloidea</taxon>
        <taxon>Metastrongylidae</taxon>
        <taxon>Dictyocaulus</taxon>
    </lineage>
</organism>
<evidence type="ECO:0000313" key="2">
    <source>
        <dbReference type="EMBL" id="KJH50532.1"/>
    </source>
</evidence>
<dbReference type="InterPro" id="IPR025602">
    <property type="entry name" value="BCP1_family"/>
</dbReference>
<dbReference type="PANTHER" id="PTHR13261">
    <property type="entry name" value="BRCA2 AND CDKN1A INTERACTING PROTEIN"/>
    <property type="match status" value="1"/>
</dbReference>